<evidence type="ECO:0000256" key="2">
    <source>
        <dbReference type="SAM" id="SignalP"/>
    </source>
</evidence>
<dbReference type="AlphaFoldDB" id="A0ABC8T296"/>
<sequence length="74" mass="8563">MCSAECYMHLLCLVACVNKVNSILIASVDEIAMMEEELKTNTELIKKQERLIQGLKKELKDRLEKHNTELEKVE</sequence>
<dbReference type="PANTHER" id="PTHR39117:SF1">
    <property type="entry name" value="MEDIATOR OF RNA POLYMERASE II TRANSCRIPTION SUBUNIT 28"/>
    <property type="match status" value="1"/>
</dbReference>
<organism evidence="3 4">
    <name type="scientific">Ilex paraguariensis</name>
    <name type="common">yerba mate</name>
    <dbReference type="NCBI Taxonomy" id="185542"/>
    <lineage>
        <taxon>Eukaryota</taxon>
        <taxon>Viridiplantae</taxon>
        <taxon>Streptophyta</taxon>
        <taxon>Embryophyta</taxon>
        <taxon>Tracheophyta</taxon>
        <taxon>Spermatophyta</taxon>
        <taxon>Magnoliopsida</taxon>
        <taxon>eudicotyledons</taxon>
        <taxon>Gunneridae</taxon>
        <taxon>Pentapetalae</taxon>
        <taxon>asterids</taxon>
        <taxon>campanulids</taxon>
        <taxon>Aquifoliales</taxon>
        <taxon>Aquifoliaceae</taxon>
        <taxon>Ilex</taxon>
    </lineage>
</organism>
<feature type="coiled-coil region" evidence="1">
    <location>
        <begin position="31"/>
        <end position="65"/>
    </location>
</feature>
<protein>
    <submittedName>
        <fullName evidence="3">Uncharacterized protein</fullName>
    </submittedName>
</protein>
<keyword evidence="1" id="KW-0175">Coiled coil</keyword>
<dbReference type="Proteomes" id="UP001642360">
    <property type="component" value="Unassembled WGS sequence"/>
</dbReference>
<dbReference type="InterPro" id="IPR034456">
    <property type="entry name" value="MED28"/>
</dbReference>
<proteinExistence type="predicted"/>
<name>A0ABC8T296_9AQUA</name>
<dbReference type="PANTHER" id="PTHR39117">
    <property type="entry name" value="MEDIATOR OF RNA POLYMERASE II TRANSCRIPTION SUBUNIT 28"/>
    <property type="match status" value="1"/>
</dbReference>
<evidence type="ECO:0000256" key="1">
    <source>
        <dbReference type="SAM" id="Coils"/>
    </source>
</evidence>
<feature type="signal peptide" evidence="2">
    <location>
        <begin position="1"/>
        <end position="22"/>
    </location>
</feature>
<feature type="chain" id="PRO_5044758905" evidence="2">
    <location>
        <begin position="23"/>
        <end position="74"/>
    </location>
</feature>
<evidence type="ECO:0000313" key="3">
    <source>
        <dbReference type="EMBL" id="CAK9163358.1"/>
    </source>
</evidence>
<gene>
    <name evidence="3" type="ORF">ILEXP_LOCUS32400</name>
</gene>
<keyword evidence="2" id="KW-0732">Signal</keyword>
<reference evidence="3 4" key="1">
    <citation type="submission" date="2024-02" db="EMBL/GenBank/DDBJ databases">
        <authorList>
            <person name="Vignale AGUSTIN F."/>
            <person name="Sosa J E."/>
            <person name="Modenutti C."/>
        </authorList>
    </citation>
    <scope>NUCLEOTIDE SEQUENCE [LARGE SCALE GENOMIC DNA]</scope>
</reference>
<dbReference type="EMBL" id="CAUOFW020004003">
    <property type="protein sequence ID" value="CAK9163358.1"/>
    <property type="molecule type" value="Genomic_DNA"/>
</dbReference>
<comment type="caution">
    <text evidence="3">The sequence shown here is derived from an EMBL/GenBank/DDBJ whole genome shotgun (WGS) entry which is preliminary data.</text>
</comment>
<accession>A0ABC8T296</accession>
<keyword evidence="4" id="KW-1185">Reference proteome</keyword>
<evidence type="ECO:0000313" key="4">
    <source>
        <dbReference type="Proteomes" id="UP001642360"/>
    </source>
</evidence>